<evidence type="ECO:0000313" key="8">
    <source>
        <dbReference type="Proteomes" id="UP000193200"/>
    </source>
</evidence>
<dbReference type="GO" id="GO:0016020">
    <property type="term" value="C:membrane"/>
    <property type="evidence" value="ECO:0007669"/>
    <property type="project" value="UniProtKB-SubCell"/>
</dbReference>
<dbReference type="Pfam" id="PF13664">
    <property type="entry name" value="DUF4149"/>
    <property type="match status" value="1"/>
</dbReference>
<feature type="transmembrane region" description="Helical" evidence="5">
    <location>
        <begin position="121"/>
        <end position="139"/>
    </location>
</feature>
<keyword evidence="8" id="KW-1185">Reference proteome</keyword>
<evidence type="ECO:0000256" key="3">
    <source>
        <dbReference type="ARBA" id="ARBA00022989"/>
    </source>
</evidence>
<gene>
    <name evidence="7" type="ORF">OCH7691_04235</name>
</gene>
<sequence>MSGILTLHVLASLLCALLLGGMVFFTFVVTPTVFRRLEQPARGAFLEAILPVYYRVMGLLALAAALPVWYRSEAWILFAVGIGFVVADRLLRPRIARHRPGRERGEPAATAAFRRLHGASMVLNLAQLVLVLGVFLRLAR</sequence>
<evidence type="ECO:0000256" key="4">
    <source>
        <dbReference type="ARBA" id="ARBA00023136"/>
    </source>
</evidence>
<evidence type="ECO:0000313" key="7">
    <source>
        <dbReference type="EMBL" id="SLN76920.1"/>
    </source>
</evidence>
<feature type="transmembrane region" description="Helical" evidence="5">
    <location>
        <begin position="6"/>
        <end position="31"/>
    </location>
</feature>
<evidence type="ECO:0000259" key="6">
    <source>
        <dbReference type="Pfam" id="PF13664"/>
    </source>
</evidence>
<name>A0A1Y5U1R6_9PROT</name>
<keyword evidence="4 5" id="KW-0472">Membrane</keyword>
<accession>A0A1Y5U1R6</accession>
<evidence type="ECO:0000256" key="2">
    <source>
        <dbReference type="ARBA" id="ARBA00022692"/>
    </source>
</evidence>
<dbReference type="AlphaFoldDB" id="A0A1Y5U1R6"/>
<evidence type="ECO:0000256" key="1">
    <source>
        <dbReference type="ARBA" id="ARBA00004370"/>
    </source>
</evidence>
<dbReference type="OrthoDB" id="5741001at2"/>
<keyword evidence="2 5" id="KW-0812">Transmembrane</keyword>
<dbReference type="InterPro" id="IPR025423">
    <property type="entry name" value="TMEM205-like"/>
</dbReference>
<evidence type="ECO:0000256" key="5">
    <source>
        <dbReference type="SAM" id="Phobius"/>
    </source>
</evidence>
<dbReference type="RefSeq" id="WP_085885569.1">
    <property type="nucleotide sequence ID" value="NZ_FWFR01000005.1"/>
</dbReference>
<organism evidence="7 8">
    <name type="scientific">Oceanibacterium hippocampi</name>
    <dbReference type="NCBI Taxonomy" id="745714"/>
    <lineage>
        <taxon>Bacteria</taxon>
        <taxon>Pseudomonadati</taxon>
        <taxon>Pseudomonadota</taxon>
        <taxon>Alphaproteobacteria</taxon>
        <taxon>Sneathiellales</taxon>
        <taxon>Sneathiellaceae</taxon>
        <taxon>Oceanibacterium</taxon>
    </lineage>
</organism>
<comment type="subcellular location">
    <subcellularLocation>
        <location evidence="1">Membrane</location>
    </subcellularLocation>
</comment>
<dbReference type="InParanoid" id="A0A1Y5U1R6"/>
<keyword evidence="3 5" id="KW-1133">Transmembrane helix</keyword>
<feature type="transmembrane region" description="Helical" evidence="5">
    <location>
        <begin position="52"/>
        <end position="69"/>
    </location>
</feature>
<dbReference type="EMBL" id="FWFR01000005">
    <property type="protein sequence ID" value="SLN76920.1"/>
    <property type="molecule type" value="Genomic_DNA"/>
</dbReference>
<proteinExistence type="predicted"/>
<reference evidence="7 8" key="1">
    <citation type="submission" date="2017-03" db="EMBL/GenBank/DDBJ databases">
        <authorList>
            <person name="Afonso C.L."/>
            <person name="Miller P.J."/>
            <person name="Scott M.A."/>
            <person name="Spackman E."/>
            <person name="Goraichik I."/>
            <person name="Dimitrov K.M."/>
            <person name="Suarez D.L."/>
            <person name="Swayne D.E."/>
        </authorList>
    </citation>
    <scope>NUCLEOTIDE SEQUENCE [LARGE SCALE GENOMIC DNA]</scope>
    <source>
        <strain evidence="7 8">CECT 7691</strain>
    </source>
</reference>
<feature type="domain" description="TMEM205-like" evidence="6">
    <location>
        <begin position="13"/>
        <end position="99"/>
    </location>
</feature>
<protein>
    <recommendedName>
        <fullName evidence="6">TMEM205-like domain-containing protein</fullName>
    </recommendedName>
</protein>
<feature type="transmembrane region" description="Helical" evidence="5">
    <location>
        <begin position="75"/>
        <end position="91"/>
    </location>
</feature>
<dbReference type="Proteomes" id="UP000193200">
    <property type="component" value="Unassembled WGS sequence"/>
</dbReference>